<keyword evidence="3" id="KW-1185">Reference proteome</keyword>
<evidence type="ECO:0000313" key="2">
    <source>
        <dbReference type="EMBL" id="QAZ66043.1"/>
    </source>
</evidence>
<dbReference type="AlphaFoldDB" id="A0A4P6HG65"/>
<evidence type="ECO:0000313" key="3">
    <source>
        <dbReference type="Proteomes" id="UP000293296"/>
    </source>
</evidence>
<protein>
    <submittedName>
        <fullName evidence="2">Uncharacterized protein</fullName>
    </submittedName>
</protein>
<sequence length="79" mass="8517">MFRRFTLAAALALATTALGCGSIVPHADNVPQEAVDRDYSECENKAYVSTAFVKAGDDAEAKQQAIIDECMKEKGYTAK</sequence>
<accession>A0A4P6HG65</accession>
<feature type="chain" id="PRO_5020918517" evidence="1">
    <location>
        <begin position="28"/>
        <end position="79"/>
    </location>
</feature>
<feature type="signal peptide" evidence="1">
    <location>
        <begin position="1"/>
        <end position="27"/>
    </location>
</feature>
<name>A0A4P6HG65_9BACT</name>
<evidence type="ECO:0000256" key="1">
    <source>
        <dbReference type="SAM" id="SignalP"/>
    </source>
</evidence>
<reference evidence="2 3" key="1">
    <citation type="submission" date="2018-02" db="EMBL/GenBank/DDBJ databases">
        <title>Genome sequence of Desulfovibrio carbinolicus DSM 3852.</title>
        <authorList>
            <person name="Wilbanks E."/>
            <person name="Skennerton C.T."/>
            <person name="Orphan V.J."/>
        </authorList>
    </citation>
    <scope>NUCLEOTIDE SEQUENCE [LARGE SCALE GENOMIC DNA]</scope>
    <source>
        <strain evidence="2 3">DSM 3852</strain>
    </source>
</reference>
<dbReference type="PROSITE" id="PS51257">
    <property type="entry name" value="PROKAR_LIPOPROTEIN"/>
    <property type="match status" value="1"/>
</dbReference>
<keyword evidence="1" id="KW-0732">Signal</keyword>
<dbReference type="OrthoDB" id="5460884at2"/>
<gene>
    <name evidence="2" type="ORF">C3Y92_01810</name>
</gene>
<dbReference type="Proteomes" id="UP000293296">
    <property type="component" value="Chromosome"/>
</dbReference>
<organism evidence="2 3">
    <name type="scientific">Solidesulfovibrio carbinolicus</name>
    <dbReference type="NCBI Taxonomy" id="296842"/>
    <lineage>
        <taxon>Bacteria</taxon>
        <taxon>Pseudomonadati</taxon>
        <taxon>Thermodesulfobacteriota</taxon>
        <taxon>Desulfovibrionia</taxon>
        <taxon>Desulfovibrionales</taxon>
        <taxon>Desulfovibrionaceae</taxon>
        <taxon>Solidesulfovibrio</taxon>
    </lineage>
</organism>
<proteinExistence type="predicted"/>
<dbReference type="EMBL" id="CP026538">
    <property type="protein sequence ID" value="QAZ66043.1"/>
    <property type="molecule type" value="Genomic_DNA"/>
</dbReference>
<dbReference type="KEGG" id="dcb:C3Y92_01810"/>
<dbReference type="RefSeq" id="WP_129348940.1">
    <property type="nucleotide sequence ID" value="NZ_CP026538.1"/>
</dbReference>